<dbReference type="Proteomes" id="UP000735302">
    <property type="component" value="Unassembled WGS sequence"/>
</dbReference>
<dbReference type="Pfam" id="PF13843">
    <property type="entry name" value="DDE_Tnp_1_7"/>
    <property type="match status" value="1"/>
</dbReference>
<dbReference type="EMBL" id="BLXT01004465">
    <property type="protein sequence ID" value="GFO12878.1"/>
    <property type="molecule type" value="Genomic_DNA"/>
</dbReference>
<evidence type="ECO:0000259" key="1">
    <source>
        <dbReference type="Pfam" id="PF13843"/>
    </source>
</evidence>
<gene>
    <name evidence="2" type="ORF">PoB_003938300</name>
</gene>
<dbReference type="PANTHER" id="PTHR46599">
    <property type="entry name" value="PIGGYBAC TRANSPOSABLE ELEMENT-DERIVED PROTEIN 4"/>
    <property type="match status" value="1"/>
</dbReference>
<keyword evidence="3" id="KW-1185">Reference proteome</keyword>
<comment type="caution">
    <text evidence="2">The sequence shown here is derived from an EMBL/GenBank/DDBJ whole genome shotgun (WGS) entry which is preliminary data.</text>
</comment>
<accession>A0AAV4AZZ4</accession>
<sequence length="246" mass="28009">MQSTPWFGKHFNRDRYYLLLTFLHFNNNDNLPAADHPDFKLHKIQPVITDLIKKFLRFYRSHKNILIDESMVGYKGKTPHLRQYIPNKHHARFGIKLWCLCDSTSSYTSSLKSLKGAADSGDRQAEGMTYTLVLRMMEVAGLFHRGHHLGLDNYFTSPALLYDLYGTHVSATGTVRRNRKGLPKSVTSAKLDNKHVAERKRGNLLCVSYKDGSKQPVLLSTQAKAGFCLSTNSKGKEKRLPTIIKL</sequence>
<evidence type="ECO:0000313" key="3">
    <source>
        <dbReference type="Proteomes" id="UP000735302"/>
    </source>
</evidence>
<reference evidence="2 3" key="1">
    <citation type="journal article" date="2021" name="Elife">
        <title>Chloroplast acquisition without the gene transfer in kleptoplastic sea slugs, Plakobranchus ocellatus.</title>
        <authorList>
            <person name="Maeda T."/>
            <person name="Takahashi S."/>
            <person name="Yoshida T."/>
            <person name="Shimamura S."/>
            <person name="Takaki Y."/>
            <person name="Nagai Y."/>
            <person name="Toyoda A."/>
            <person name="Suzuki Y."/>
            <person name="Arimoto A."/>
            <person name="Ishii H."/>
            <person name="Satoh N."/>
            <person name="Nishiyama T."/>
            <person name="Hasebe M."/>
            <person name="Maruyama T."/>
            <person name="Minagawa J."/>
            <person name="Obokata J."/>
            <person name="Shigenobu S."/>
        </authorList>
    </citation>
    <scope>NUCLEOTIDE SEQUENCE [LARGE SCALE GENOMIC DNA]</scope>
</reference>
<organism evidence="2 3">
    <name type="scientific">Plakobranchus ocellatus</name>
    <dbReference type="NCBI Taxonomy" id="259542"/>
    <lineage>
        <taxon>Eukaryota</taxon>
        <taxon>Metazoa</taxon>
        <taxon>Spiralia</taxon>
        <taxon>Lophotrochozoa</taxon>
        <taxon>Mollusca</taxon>
        <taxon>Gastropoda</taxon>
        <taxon>Heterobranchia</taxon>
        <taxon>Euthyneura</taxon>
        <taxon>Panpulmonata</taxon>
        <taxon>Sacoglossa</taxon>
        <taxon>Placobranchoidea</taxon>
        <taxon>Plakobranchidae</taxon>
        <taxon>Plakobranchus</taxon>
    </lineage>
</organism>
<feature type="domain" description="PiggyBac transposable element-derived protein" evidence="1">
    <location>
        <begin position="3"/>
        <end position="244"/>
    </location>
</feature>
<dbReference type="AlphaFoldDB" id="A0AAV4AZZ4"/>
<name>A0AAV4AZZ4_9GAST</name>
<protein>
    <submittedName>
        <fullName evidence="2">PiggyBac transposase uribo2</fullName>
    </submittedName>
</protein>
<dbReference type="PANTHER" id="PTHR46599:SF3">
    <property type="entry name" value="PIGGYBAC TRANSPOSABLE ELEMENT-DERIVED PROTEIN 4"/>
    <property type="match status" value="1"/>
</dbReference>
<dbReference type="InterPro" id="IPR029526">
    <property type="entry name" value="PGBD"/>
</dbReference>
<proteinExistence type="predicted"/>
<evidence type="ECO:0000313" key="2">
    <source>
        <dbReference type="EMBL" id="GFO12878.1"/>
    </source>
</evidence>